<dbReference type="EMBL" id="LN721931">
    <property type="protein sequence ID" value="CEP09552.1"/>
    <property type="molecule type" value="Genomic_DNA"/>
</dbReference>
<dbReference type="AlphaFoldDB" id="A0A0B7MUY2"/>
<evidence type="ECO:0000313" key="2">
    <source>
        <dbReference type="EMBL" id="CEP09552.1"/>
    </source>
</evidence>
<organism evidence="1 3">
    <name type="scientific">Parasitella parasitica</name>
    <dbReference type="NCBI Taxonomy" id="35722"/>
    <lineage>
        <taxon>Eukaryota</taxon>
        <taxon>Fungi</taxon>
        <taxon>Fungi incertae sedis</taxon>
        <taxon>Mucoromycota</taxon>
        <taxon>Mucoromycotina</taxon>
        <taxon>Mucoromycetes</taxon>
        <taxon>Mucorales</taxon>
        <taxon>Mucorineae</taxon>
        <taxon>Mucoraceae</taxon>
        <taxon>Parasitella</taxon>
    </lineage>
</organism>
<proteinExistence type="predicted"/>
<evidence type="ECO:0000313" key="3">
    <source>
        <dbReference type="Proteomes" id="UP000054107"/>
    </source>
</evidence>
<name>A0A0B7MUY2_9FUNG</name>
<protein>
    <submittedName>
        <fullName evidence="1">Uncharacterized protein</fullName>
    </submittedName>
</protein>
<sequence length="117" mass="13241">MPMLLHYLLKVIMQLPPLPMSFSWHNRWFSDIPLRCALRSAHSSVVALPTIPLKWLVSDILHPSLYIRASKTLPGVARARCLAADCLSRPVAYHLGPFRFVLLHSVDAQILGLDRPH</sequence>
<keyword evidence="3" id="KW-1185">Reference proteome</keyword>
<gene>
    <name evidence="1" type="primary">PARPA_00383.1 scaffold 720</name>
    <name evidence="2" type="synonym">PARPA_03081.1 scaffold 6726</name>
</gene>
<evidence type="ECO:0000313" key="1">
    <source>
        <dbReference type="EMBL" id="CEP07110.1"/>
    </source>
</evidence>
<dbReference type="Proteomes" id="UP000054107">
    <property type="component" value="Unassembled WGS sequence"/>
</dbReference>
<reference evidence="1 3" key="1">
    <citation type="submission" date="2014-09" db="EMBL/GenBank/DDBJ databases">
        <authorList>
            <person name="Ellenberger Sabrina"/>
        </authorList>
    </citation>
    <scope>NUCLEOTIDE SEQUENCE [LARGE SCALE GENOMIC DNA]</scope>
    <source>
        <strain evidence="1 3">CBS 412.66</strain>
    </source>
</reference>
<accession>A0A0B7MUY2</accession>
<dbReference type="EMBL" id="LN719030">
    <property type="protein sequence ID" value="CEP07110.1"/>
    <property type="molecule type" value="Genomic_DNA"/>
</dbReference>